<accession>A0A3E4LQ11</accession>
<dbReference type="PROSITE" id="PS01081">
    <property type="entry name" value="HTH_TETR_1"/>
    <property type="match status" value="1"/>
</dbReference>
<dbReference type="PANTHER" id="PTHR43479">
    <property type="entry name" value="ACREF/ENVCD OPERON REPRESSOR-RELATED"/>
    <property type="match status" value="1"/>
</dbReference>
<keyword evidence="1 2" id="KW-0238">DNA-binding</keyword>
<evidence type="ECO:0000256" key="2">
    <source>
        <dbReference type="PROSITE-ProRule" id="PRU00335"/>
    </source>
</evidence>
<dbReference type="Pfam" id="PF00440">
    <property type="entry name" value="TetR_N"/>
    <property type="match status" value="1"/>
</dbReference>
<dbReference type="AlphaFoldDB" id="A0A3E4LQ11"/>
<name>A0A3E4LQ11_9FIRM</name>
<reference evidence="4 5" key="1">
    <citation type="submission" date="2018-08" db="EMBL/GenBank/DDBJ databases">
        <title>A genome reference for cultivated species of the human gut microbiota.</title>
        <authorList>
            <person name="Zou Y."/>
            <person name="Xue W."/>
            <person name="Luo G."/>
        </authorList>
    </citation>
    <scope>NUCLEOTIDE SEQUENCE [LARGE SCALE GENOMIC DNA]</scope>
    <source>
        <strain evidence="4 5">TF11-7</strain>
    </source>
</reference>
<sequence length="202" mass="23243">MGKVEDNKKLKMNTLFQTAFDLFTGKGFAKTTVSDIVNQAGLAKGTFYLYFKDKYDLRDKLIAFKASQLFDDAHKALDAAVIPDFEEEILFVTDYIIERFQNQQGLMKFLSKNLSWGVFQDAVGTGSLVSQKFYNHYLDSLQRYHVECSSPKLLLFTLIEFISSTSYNCILHNEPVSMEEYMPYMHAALRQICKVYITETPV</sequence>
<evidence type="ECO:0000259" key="3">
    <source>
        <dbReference type="PROSITE" id="PS50977"/>
    </source>
</evidence>
<evidence type="ECO:0000256" key="1">
    <source>
        <dbReference type="ARBA" id="ARBA00023125"/>
    </source>
</evidence>
<dbReference type="SUPFAM" id="SSF46689">
    <property type="entry name" value="Homeodomain-like"/>
    <property type="match status" value="1"/>
</dbReference>
<organism evidence="4 5">
    <name type="scientific">[Ruminococcus] lactaris</name>
    <dbReference type="NCBI Taxonomy" id="46228"/>
    <lineage>
        <taxon>Bacteria</taxon>
        <taxon>Bacillati</taxon>
        <taxon>Bacillota</taxon>
        <taxon>Clostridia</taxon>
        <taxon>Lachnospirales</taxon>
        <taxon>Lachnospiraceae</taxon>
        <taxon>Mediterraneibacter</taxon>
    </lineage>
</organism>
<dbReference type="PROSITE" id="PS50977">
    <property type="entry name" value="HTH_TETR_2"/>
    <property type="match status" value="1"/>
</dbReference>
<dbReference type="InterPro" id="IPR001647">
    <property type="entry name" value="HTH_TetR"/>
</dbReference>
<dbReference type="PANTHER" id="PTHR43479:SF11">
    <property type="entry name" value="ACREF_ENVCD OPERON REPRESSOR-RELATED"/>
    <property type="match status" value="1"/>
</dbReference>
<dbReference type="RefSeq" id="WP_117688171.1">
    <property type="nucleotide sequence ID" value="NZ_CAUFBW010000016.1"/>
</dbReference>
<dbReference type="PRINTS" id="PR00455">
    <property type="entry name" value="HTHTETR"/>
</dbReference>
<gene>
    <name evidence="4" type="ORF">DXD17_07820</name>
</gene>
<feature type="domain" description="HTH tetR-type" evidence="3">
    <location>
        <begin position="9"/>
        <end position="69"/>
    </location>
</feature>
<dbReference type="EMBL" id="QSQN01000018">
    <property type="protein sequence ID" value="RGK39631.1"/>
    <property type="molecule type" value="Genomic_DNA"/>
</dbReference>
<comment type="caution">
    <text evidence="4">The sequence shown here is derived from an EMBL/GenBank/DDBJ whole genome shotgun (WGS) entry which is preliminary data.</text>
</comment>
<feature type="DNA-binding region" description="H-T-H motif" evidence="2">
    <location>
        <begin position="32"/>
        <end position="51"/>
    </location>
</feature>
<dbReference type="InterPro" id="IPR009057">
    <property type="entry name" value="Homeodomain-like_sf"/>
</dbReference>
<evidence type="ECO:0000313" key="4">
    <source>
        <dbReference type="EMBL" id="RGK39631.1"/>
    </source>
</evidence>
<dbReference type="GO" id="GO:0003677">
    <property type="term" value="F:DNA binding"/>
    <property type="evidence" value="ECO:0007669"/>
    <property type="project" value="UniProtKB-UniRule"/>
</dbReference>
<protein>
    <submittedName>
        <fullName evidence="4">TetR/AcrR family transcriptional regulator</fullName>
    </submittedName>
</protein>
<dbReference type="InterPro" id="IPR050624">
    <property type="entry name" value="HTH-type_Tx_Regulator"/>
</dbReference>
<dbReference type="Proteomes" id="UP000260793">
    <property type="component" value="Unassembled WGS sequence"/>
</dbReference>
<proteinExistence type="predicted"/>
<evidence type="ECO:0000313" key="5">
    <source>
        <dbReference type="Proteomes" id="UP000260793"/>
    </source>
</evidence>
<dbReference type="Gene3D" id="1.10.357.10">
    <property type="entry name" value="Tetracycline Repressor, domain 2"/>
    <property type="match status" value="1"/>
</dbReference>
<dbReference type="InterPro" id="IPR023772">
    <property type="entry name" value="DNA-bd_HTH_TetR-type_CS"/>
</dbReference>